<sequence length="179" mass="20391">MKIGLCGTMSVGKTTLVNALKKESEFKNYIFRTERSKYLNSMGIPLNTDSTLKGQLVFAAERAAELMQENIITDRTIIDVMAFCALSKSMSKAEKDHINGVLWHLIKEYDIIFHIDDLSIPIEDNGVRETNKNYRLDIHQKISSILGMHRYMPGKVVTISGTTEERINKIKSTLDMYNK</sequence>
<dbReference type="Pfam" id="PF13521">
    <property type="entry name" value="AAA_28"/>
    <property type="match status" value="1"/>
</dbReference>
<organism evidence="2">
    <name type="scientific">uncultured virus</name>
    <dbReference type="NCBI Taxonomy" id="340016"/>
    <lineage>
        <taxon>Viruses</taxon>
        <taxon>environmental samples</taxon>
    </lineage>
</organism>
<proteinExistence type="predicted"/>
<evidence type="ECO:0000259" key="1">
    <source>
        <dbReference type="Pfam" id="PF13521"/>
    </source>
</evidence>
<reference evidence="2" key="1">
    <citation type="submission" date="2016-10" db="EMBL/GenBank/DDBJ databases">
        <authorList>
            <person name="Varghese N."/>
        </authorList>
    </citation>
    <scope>NUCLEOTIDE SEQUENCE</scope>
</reference>
<dbReference type="InterPro" id="IPR038727">
    <property type="entry name" value="NadR/Ttd14_AAA_dom"/>
</dbReference>
<dbReference type="EMBL" id="KY052843">
    <property type="protein sequence ID" value="ASF00590.1"/>
    <property type="molecule type" value="Genomic_DNA"/>
</dbReference>
<dbReference type="Gene3D" id="3.40.50.300">
    <property type="entry name" value="P-loop containing nucleotide triphosphate hydrolases"/>
    <property type="match status" value="1"/>
</dbReference>
<dbReference type="InterPro" id="IPR027417">
    <property type="entry name" value="P-loop_NTPase"/>
</dbReference>
<accession>A0A218MMR8</accession>
<evidence type="ECO:0000313" key="2">
    <source>
        <dbReference type="EMBL" id="ASF00590.1"/>
    </source>
</evidence>
<dbReference type="SUPFAM" id="SSF52540">
    <property type="entry name" value="P-loop containing nucleoside triphosphate hydrolases"/>
    <property type="match status" value="1"/>
</dbReference>
<reference evidence="2" key="2">
    <citation type="journal article" date="2017" name="Nat. Commun.">
        <title>Single-virus genomics reveals hidden cosmopolitan and abundant viruses.</title>
        <authorList>
            <person name="Martinez-Hernandez F."/>
            <person name="Fornas O."/>
            <person name="Lluesma Gomez M."/>
            <person name="Bolduc B."/>
            <person name="de la Cruz Pena M.J."/>
            <person name="Martinez J.M."/>
            <person name="Anton J."/>
            <person name="Gasol J.M."/>
            <person name="Rosselli R."/>
            <person name="Rodriguez-Valera F."/>
            <person name="Sullivan M.B."/>
            <person name="Acinas S.G."/>
            <person name="Martinez-Garcia M."/>
        </authorList>
    </citation>
    <scope>NUCLEOTIDE SEQUENCE</scope>
</reference>
<feature type="domain" description="NadR/Ttd14 AAA" evidence="1">
    <location>
        <begin position="2"/>
        <end position="166"/>
    </location>
</feature>
<protein>
    <recommendedName>
        <fullName evidence="1">NadR/Ttd14 AAA domain-containing protein</fullName>
    </recommendedName>
</protein>
<name>A0A218MMR8_9VIRU</name>